<reference evidence="1 2" key="1">
    <citation type="submission" date="2019-03" db="EMBL/GenBank/DDBJ databases">
        <authorList>
            <person name="Kim S.G."/>
            <person name="Park S.C."/>
        </authorList>
    </citation>
    <scope>NUCLEOTIDE SEQUENCE [LARGE SCALE GENOMIC DNA]</scope>
</reference>
<protein>
    <submittedName>
        <fullName evidence="1">Uncharacterized protein</fullName>
    </submittedName>
</protein>
<keyword evidence="2" id="KW-1185">Reference proteome</keyword>
<gene>
    <name evidence="1" type="ORF">pETSU_261</name>
</gene>
<evidence type="ECO:0000313" key="2">
    <source>
        <dbReference type="Proteomes" id="UP000297195"/>
    </source>
</evidence>
<evidence type="ECO:0000313" key="1">
    <source>
        <dbReference type="EMBL" id="QBZ70842.1"/>
    </source>
</evidence>
<proteinExistence type="predicted"/>
<name>A0A4D6DX32_9CAUD</name>
<organism evidence="1 2">
    <name type="scientific">Edwardsiella phage pEt-SU</name>
    <dbReference type="NCBI Taxonomy" id="2562142"/>
    <lineage>
        <taxon>Viruses</taxon>
        <taxon>Duplodnaviria</taxon>
        <taxon>Heunggongvirae</taxon>
        <taxon>Uroviricota</taxon>
        <taxon>Caudoviricetes</taxon>
        <taxon>Chimalliviridae</taxon>
        <taxon>Petsuvirus</taxon>
        <taxon>Petsuvirus pEtSU</taxon>
    </lineage>
</organism>
<sequence length="201" mass="22649">MTASKIIVTNSQLRDMAEKISEVVAQEVTGIERSLRLMAVPFCPIVTFYENPVDGSTRAEVWVNKVKIAEQVYHSQSAEAWDLLDKRLESNTHRGLVKYFYTKLLDCVNLKLTITELLNKGNGSVVLPNGQTLTSEVRHGAYSRSVGLRQKDTYPIFSIQVDQTEQDIQHVLTNVCYQWTDPGMLAPGDHYIEIPSEAFDA</sequence>
<accession>A0A4D6DX32</accession>
<dbReference type="Proteomes" id="UP000297195">
    <property type="component" value="Segment"/>
</dbReference>
<dbReference type="EMBL" id="MK689364">
    <property type="protein sequence ID" value="QBZ70842.1"/>
    <property type="molecule type" value="Genomic_DNA"/>
</dbReference>